<dbReference type="EMBL" id="SOGT01000012">
    <property type="protein sequence ID" value="TFD25471.1"/>
    <property type="molecule type" value="Genomic_DNA"/>
</dbReference>
<keyword evidence="5" id="KW-1185">Reference proteome</keyword>
<name>A0A4R8ZG20_9MICO</name>
<feature type="domain" description="Putative Flp pilus-assembly TadG-like N-terminal" evidence="3">
    <location>
        <begin position="49"/>
        <end position="96"/>
    </location>
</feature>
<evidence type="ECO:0000256" key="2">
    <source>
        <dbReference type="SAM" id="Phobius"/>
    </source>
</evidence>
<feature type="compositionally biased region" description="Basic residues" evidence="1">
    <location>
        <begin position="1"/>
        <end position="22"/>
    </location>
</feature>
<dbReference type="Pfam" id="PF13400">
    <property type="entry name" value="Tad"/>
    <property type="match status" value="1"/>
</dbReference>
<evidence type="ECO:0000256" key="1">
    <source>
        <dbReference type="SAM" id="MobiDB-lite"/>
    </source>
</evidence>
<comment type="caution">
    <text evidence="4">The sequence shown here is derived from an EMBL/GenBank/DDBJ whole genome shotgun (WGS) entry which is preliminary data.</text>
</comment>
<organism evidence="4 5">
    <name type="scientific">Cryobacterium lyxosi</name>
    <dbReference type="NCBI Taxonomy" id="1259228"/>
    <lineage>
        <taxon>Bacteria</taxon>
        <taxon>Bacillati</taxon>
        <taxon>Actinomycetota</taxon>
        <taxon>Actinomycetes</taxon>
        <taxon>Micrococcales</taxon>
        <taxon>Microbacteriaceae</taxon>
        <taxon>Cryobacterium</taxon>
    </lineage>
</organism>
<protein>
    <recommendedName>
        <fullName evidence="3">Putative Flp pilus-assembly TadG-like N-terminal domain-containing protein</fullName>
    </recommendedName>
</protein>
<gene>
    <name evidence="4" type="ORF">E3T27_12090</name>
</gene>
<feature type="region of interest" description="Disordered" evidence="1">
    <location>
        <begin position="1"/>
        <end position="29"/>
    </location>
</feature>
<evidence type="ECO:0000313" key="4">
    <source>
        <dbReference type="EMBL" id="TFD25471.1"/>
    </source>
</evidence>
<accession>A0A4R8ZG20</accession>
<proteinExistence type="predicted"/>
<dbReference type="OrthoDB" id="5187898at2"/>
<dbReference type="AlphaFoldDB" id="A0A4R8ZG20"/>
<sequence>MHRHHHYRDHDHRLRRRPPHRVLRGDAPTDRNGGHAVRWLNSLYRSERGASAVFVAILLVPLIGFLAIALDVGALYAERAQLQNGADAAAIAVARDCADGVCNNPASLAADYTDANANDDAANVDPPIIDLDARTVTVSDSTRTDTGEDAIQHPFASLIGTDSTTVGATATAEWGPPGDGPAVLPLALSYCEFLLFGALNDEVKITIRYDENHPCRRDGAEIPGGFGWLDQILGQCEVLVDLDADVVPSRPGNSQPVDCEETLADLEGRTILIPIFDSSTETGANGVFHIYAFASFKVTGWKFAGGNRMPLVNVDNYPGCGCTGGNSRFIQGYFQDWVSVDSAFELGGPNLNADVVRLIIPPEPMEMP</sequence>
<keyword evidence="2" id="KW-1133">Transmembrane helix</keyword>
<keyword evidence="2" id="KW-0812">Transmembrane</keyword>
<dbReference type="InterPro" id="IPR028087">
    <property type="entry name" value="Tad_N"/>
</dbReference>
<reference evidence="4 5" key="1">
    <citation type="submission" date="2019-03" db="EMBL/GenBank/DDBJ databases">
        <title>Genomics of glacier-inhabiting Cryobacterium strains.</title>
        <authorList>
            <person name="Liu Q."/>
            <person name="Xin Y.-H."/>
        </authorList>
    </citation>
    <scope>NUCLEOTIDE SEQUENCE [LARGE SCALE GENOMIC DNA]</scope>
    <source>
        <strain evidence="4 5">TMT1-1</strain>
    </source>
</reference>
<feature type="transmembrane region" description="Helical" evidence="2">
    <location>
        <begin position="52"/>
        <end position="77"/>
    </location>
</feature>
<dbReference type="Proteomes" id="UP000298424">
    <property type="component" value="Unassembled WGS sequence"/>
</dbReference>
<evidence type="ECO:0000313" key="5">
    <source>
        <dbReference type="Proteomes" id="UP000298424"/>
    </source>
</evidence>
<evidence type="ECO:0000259" key="3">
    <source>
        <dbReference type="Pfam" id="PF13400"/>
    </source>
</evidence>
<keyword evidence="2" id="KW-0472">Membrane</keyword>